<name>A0ABD1ZM67_9MARC</name>
<dbReference type="EMBL" id="JBHFFA010000001">
    <property type="protein sequence ID" value="KAL2652546.1"/>
    <property type="molecule type" value="Genomic_DNA"/>
</dbReference>
<dbReference type="AlphaFoldDB" id="A0ABD1ZM67"/>
<evidence type="ECO:0000313" key="2">
    <source>
        <dbReference type="Proteomes" id="UP001605036"/>
    </source>
</evidence>
<gene>
    <name evidence="1" type="ORF">R1flu_020674</name>
</gene>
<evidence type="ECO:0008006" key="3">
    <source>
        <dbReference type="Google" id="ProtNLM"/>
    </source>
</evidence>
<comment type="caution">
    <text evidence="1">The sequence shown here is derived from an EMBL/GenBank/DDBJ whole genome shotgun (WGS) entry which is preliminary data.</text>
</comment>
<organism evidence="1 2">
    <name type="scientific">Riccia fluitans</name>
    <dbReference type="NCBI Taxonomy" id="41844"/>
    <lineage>
        <taxon>Eukaryota</taxon>
        <taxon>Viridiplantae</taxon>
        <taxon>Streptophyta</taxon>
        <taxon>Embryophyta</taxon>
        <taxon>Marchantiophyta</taxon>
        <taxon>Marchantiopsida</taxon>
        <taxon>Marchantiidae</taxon>
        <taxon>Marchantiales</taxon>
        <taxon>Ricciaceae</taxon>
        <taxon>Riccia</taxon>
    </lineage>
</organism>
<protein>
    <recommendedName>
        <fullName evidence="3">Phage protein</fullName>
    </recommendedName>
</protein>
<evidence type="ECO:0000313" key="1">
    <source>
        <dbReference type="EMBL" id="KAL2652546.1"/>
    </source>
</evidence>
<keyword evidence="2" id="KW-1185">Reference proteome</keyword>
<reference evidence="1 2" key="1">
    <citation type="submission" date="2024-09" db="EMBL/GenBank/DDBJ databases">
        <title>Chromosome-scale assembly of Riccia fluitans.</title>
        <authorList>
            <person name="Paukszto L."/>
            <person name="Sawicki J."/>
            <person name="Karawczyk K."/>
            <person name="Piernik-Szablinska J."/>
            <person name="Szczecinska M."/>
            <person name="Mazdziarz M."/>
        </authorList>
    </citation>
    <scope>NUCLEOTIDE SEQUENCE [LARGE SCALE GENOMIC DNA]</scope>
    <source>
        <strain evidence="1">Rf_01</strain>
        <tissue evidence="1">Aerial parts of the thallus</tissue>
    </source>
</reference>
<accession>A0ABD1ZM67</accession>
<dbReference type="Proteomes" id="UP001605036">
    <property type="component" value="Unassembled WGS sequence"/>
</dbReference>
<proteinExistence type="predicted"/>
<sequence length="111" mass="12958">MNEMKNLNLKLRKFEEKKEKSETREVTKEGMKKIVPDFVAIQDVSIVEVTSSRATIEEFGKDVKDVQNDVMDGYEMAHGFKVLDLEVREVDFFGSFLEHSREDIDDEKHDD</sequence>